<sequence>MQALSTMSLTGDQLAIKVVLIIGILIVAYFTLRSQGGERTLAIRRLALFSFLIFAVITVLWPSLLSYLAYFLGVGRGTDLVLYLLVIAFFTNLATSYRRTLATEARLTQLARQVAFNSLEIPDDAPAGNEAPFGLPKSDK</sequence>
<dbReference type="OrthoDB" id="8904808at2"/>
<name>A0A1D9MJG3_9ACTO</name>
<keyword evidence="1" id="KW-0472">Membrane</keyword>
<evidence type="ECO:0000313" key="2">
    <source>
        <dbReference type="EMBL" id="AOZ72434.1"/>
    </source>
</evidence>
<evidence type="ECO:0008006" key="4">
    <source>
        <dbReference type="Google" id="ProtNLM"/>
    </source>
</evidence>
<feature type="transmembrane region" description="Helical" evidence="1">
    <location>
        <begin position="46"/>
        <end position="68"/>
    </location>
</feature>
<dbReference type="Pfam" id="PF10066">
    <property type="entry name" value="DUF2304"/>
    <property type="match status" value="1"/>
</dbReference>
<dbReference type="STRING" id="1912795.BK816_03290"/>
<reference evidence="2 3" key="1">
    <citation type="submission" date="2016-10" db="EMBL/GenBank/DDBJ databases">
        <title>Actinomyces aegypiusis sp. nov., isolated from the Aegypius monachus in Qinghai Tibet Plateau China.</title>
        <authorList>
            <person name="Wang Y."/>
        </authorList>
    </citation>
    <scope>NUCLEOTIDE SEQUENCE [LARGE SCALE GENOMIC DNA]</scope>
    <source>
        <strain evidence="2 3">VUL4_3</strain>
    </source>
</reference>
<evidence type="ECO:0000256" key="1">
    <source>
        <dbReference type="SAM" id="Phobius"/>
    </source>
</evidence>
<dbReference type="Proteomes" id="UP000176288">
    <property type="component" value="Chromosome"/>
</dbReference>
<proteinExistence type="predicted"/>
<keyword evidence="1" id="KW-1133">Transmembrane helix</keyword>
<accession>A0A1D9MJG3</accession>
<feature type="transmembrane region" description="Helical" evidence="1">
    <location>
        <begin position="14"/>
        <end position="34"/>
    </location>
</feature>
<evidence type="ECO:0000313" key="3">
    <source>
        <dbReference type="Proteomes" id="UP000176288"/>
    </source>
</evidence>
<dbReference type="EMBL" id="CP017812">
    <property type="protein sequence ID" value="AOZ72434.1"/>
    <property type="molecule type" value="Genomic_DNA"/>
</dbReference>
<dbReference type="AlphaFoldDB" id="A0A1D9MJG3"/>
<protein>
    <recommendedName>
        <fullName evidence="4">DUF2304 domain-containing protein</fullName>
    </recommendedName>
</protein>
<dbReference type="InterPro" id="IPR019277">
    <property type="entry name" value="DUF2304"/>
</dbReference>
<organism evidence="2 3">
    <name type="scientific">Boudabousia tangfeifanii</name>
    <dbReference type="NCBI Taxonomy" id="1912795"/>
    <lineage>
        <taxon>Bacteria</taxon>
        <taxon>Bacillati</taxon>
        <taxon>Actinomycetota</taxon>
        <taxon>Actinomycetes</taxon>
        <taxon>Actinomycetales</taxon>
        <taxon>Actinomycetaceae</taxon>
        <taxon>Boudabousia</taxon>
    </lineage>
</organism>
<keyword evidence="1" id="KW-0812">Transmembrane</keyword>
<dbReference type="KEGG" id="avu:BK816_03290"/>
<keyword evidence="3" id="KW-1185">Reference proteome</keyword>
<gene>
    <name evidence="2" type="ORF">BK816_03290</name>
</gene>
<feature type="transmembrane region" description="Helical" evidence="1">
    <location>
        <begin position="80"/>
        <end position="97"/>
    </location>
</feature>